<dbReference type="AlphaFoldDB" id="S3J5M2"/>
<dbReference type="InterPro" id="IPR054075">
    <property type="entry name" value="Gp53-like_C"/>
</dbReference>
<reference evidence="2 3" key="1">
    <citation type="submission" date="2013-04" db="EMBL/GenBank/DDBJ databases">
        <authorList>
            <person name="Weinstock G."/>
            <person name="Sodergren E."/>
            <person name="Lobos E.A."/>
            <person name="Fulton L."/>
            <person name="Fulton R."/>
            <person name="Courtney L."/>
            <person name="Fronick C."/>
            <person name="O'Laughlin M."/>
            <person name="Godfrey J."/>
            <person name="Wilson R.M."/>
            <person name="Miner T."/>
            <person name="Farmer C."/>
            <person name="Delehaunty K."/>
            <person name="Cordes M."/>
            <person name="Minx P."/>
            <person name="Tomlinson C."/>
            <person name="Chen J."/>
            <person name="Wollam A."/>
            <person name="Pepin K.H."/>
            <person name="Palsikar V.B."/>
            <person name="Zhang X."/>
            <person name="Suruliraj S."/>
            <person name="Perna N.T."/>
            <person name="Plunkett G."/>
            <person name="Warren W."/>
            <person name="Mitreva M."/>
            <person name="Mardis E.R."/>
            <person name="Wilson R.K."/>
        </authorList>
    </citation>
    <scope>NUCLEOTIDE SEQUENCE [LARGE SCALE GENOMIC DNA]</scope>
    <source>
        <strain evidence="2 3">DSM 4568</strain>
    </source>
</reference>
<evidence type="ECO:0000259" key="1">
    <source>
        <dbReference type="Pfam" id="PF21882"/>
    </source>
</evidence>
<evidence type="ECO:0000313" key="3">
    <source>
        <dbReference type="Proteomes" id="UP000014585"/>
    </source>
</evidence>
<dbReference type="HOGENOM" id="CLU_061395_1_0_6"/>
<accession>S3J5M2</accession>
<proteinExistence type="predicted"/>
<dbReference type="OrthoDB" id="1921264at2"/>
<dbReference type="RefSeq" id="WP_016537792.1">
    <property type="nucleotide sequence ID" value="NZ_KE161030.1"/>
</dbReference>
<dbReference type="Pfam" id="PF21882">
    <property type="entry name" value="Gp53-like_C"/>
    <property type="match status" value="1"/>
</dbReference>
<gene>
    <name evidence="2" type="ORF">HMPREF0201_03529</name>
</gene>
<comment type="caution">
    <text evidence="2">The sequence shown here is derived from an EMBL/GenBank/DDBJ whole genome shotgun (WGS) entry which is preliminary data.</text>
</comment>
<dbReference type="STRING" id="566551.HMPREF0201_03529"/>
<protein>
    <recommendedName>
        <fullName evidence="1">Putative tail fiber protein gp53-like C-terminal domain-containing protein</fullName>
    </recommendedName>
</protein>
<dbReference type="Gene3D" id="2.60.40.3940">
    <property type="match status" value="1"/>
</dbReference>
<name>S3J5M2_9ENTR</name>
<dbReference type="EMBL" id="ATDT01000031">
    <property type="protein sequence ID" value="EPF15292.1"/>
    <property type="molecule type" value="Genomic_DNA"/>
</dbReference>
<sequence>MATNDFKPFATGAGANVMPQQEWQDLPALLTGFAGGKASSAQVNKVLRQTSFIAAALAQFVSDKSGQDVLDDGDIAAFLAKLTGGFGKQYLSRQNPFADIKADGAAAVSSALANLGLGATSASLAQNGWQRFPSGLILQWGYNVVLNGVVSVTFPIPFPTALFCVSGIHGFQNTTAGPAFVVKTSSGMDKNKVTLLVTNSLSTSNTVDGWGCFWLAIGC</sequence>
<evidence type="ECO:0000313" key="2">
    <source>
        <dbReference type="EMBL" id="EPF15292.1"/>
    </source>
</evidence>
<dbReference type="Proteomes" id="UP000014585">
    <property type="component" value="Unassembled WGS sequence"/>
</dbReference>
<organism evidence="2 3">
    <name type="scientific">Cedecea davisae DSM 4568</name>
    <dbReference type="NCBI Taxonomy" id="566551"/>
    <lineage>
        <taxon>Bacteria</taxon>
        <taxon>Pseudomonadati</taxon>
        <taxon>Pseudomonadota</taxon>
        <taxon>Gammaproteobacteria</taxon>
        <taxon>Enterobacterales</taxon>
        <taxon>Enterobacteriaceae</taxon>
        <taxon>Cedecea</taxon>
    </lineage>
</organism>
<feature type="domain" description="Putative tail fiber protein gp53-like C-terminal" evidence="1">
    <location>
        <begin position="131"/>
        <end position="219"/>
    </location>
</feature>
<dbReference type="PATRIC" id="fig|566551.4.peg.3219"/>